<dbReference type="GO" id="GO:0008696">
    <property type="term" value="F:4-amino-4-deoxychorismate lyase activity"/>
    <property type="evidence" value="ECO:0007669"/>
    <property type="project" value="UniProtKB-UniRule"/>
</dbReference>
<dbReference type="GO" id="GO:0005829">
    <property type="term" value="C:cytosol"/>
    <property type="evidence" value="ECO:0007669"/>
    <property type="project" value="TreeGrafter"/>
</dbReference>
<dbReference type="Proteomes" id="UP000315167">
    <property type="component" value="Unassembled WGS sequence"/>
</dbReference>
<dbReference type="RefSeq" id="WP_144898818.1">
    <property type="nucleotide sequence ID" value="NZ_VLKN01000003.1"/>
</dbReference>
<evidence type="ECO:0000256" key="8">
    <source>
        <dbReference type="ARBA" id="ARBA00035676"/>
    </source>
</evidence>
<dbReference type="CDD" id="cd01559">
    <property type="entry name" value="ADCL_like"/>
    <property type="match status" value="1"/>
</dbReference>
<evidence type="ECO:0000256" key="6">
    <source>
        <dbReference type="ARBA" id="ARBA00023239"/>
    </source>
</evidence>
<comment type="pathway">
    <text evidence="7">Cofactor biosynthesis; tetrahydrofolate biosynthesis; 4-aminobenzoate from chorismate: step 2/2.</text>
</comment>
<dbReference type="Pfam" id="PF01063">
    <property type="entry name" value="Aminotran_4"/>
    <property type="match status" value="1"/>
</dbReference>
<gene>
    <name evidence="11" type="ORF">IP90_01302</name>
</gene>
<evidence type="ECO:0000256" key="3">
    <source>
        <dbReference type="ARBA" id="ARBA00011738"/>
    </source>
</evidence>
<dbReference type="PANTHER" id="PTHR42743">
    <property type="entry name" value="AMINO-ACID AMINOTRANSFERASE"/>
    <property type="match status" value="1"/>
</dbReference>
<keyword evidence="6 11" id="KW-0456">Lyase</keyword>
<dbReference type="InterPro" id="IPR043132">
    <property type="entry name" value="BCAT-like_C"/>
</dbReference>
<dbReference type="GO" id="GO:0030170">
    <property type="term" value="F:pyridoxal phosphate binding"/>
    <property type="evidence" value="ECO:0007669"/>
    <property type="project" value="InterPro"/>
</dbReference>
<evidence type="ECO:0000256" key="2">
    <source>
        <dbReference type="ARBA" id="ARBA00009320"/>
    </source>
</evidence>
<evidence type="ECO:0000256" key="5">
    <source>
        <dbReference type="ARBA" id="ARBA00022909"/>
    </source>
</evidence>
<evidence type="ECO:0000256" key="9">
    <source>
        <dbReference type="ARBA" id="ARBA00049529"/>
    </source>
</evidence>
<dbReference type="Gene3D" id="3.30.470.10">
    <property type="match status" value="1"/>
</dbReference>
<evidence type="ECO:0000256" key="10">
    <source>
        <dbReference type="NCBIfam" id="TIGR03461"/>
    </source>
</evidence>
<dbReference type="GO" id="GO:0046656">
    <property type="term" value="P:folic acid biosynthetic process"/>
    <property type="evidence" value="ECO:0007669"/>
    <property type="project" value="UniProtKB-KW"/>
</dbReference>
<reference evidence="11 12" key="1">
    <citation type="journal article" date="2015" name="Stand. Genomic Sci.">
        <title>Genomic Encyclopedia of Bacterial and Archaeal Type Strains, Phase III: the genomes of soil and plant-associated and newly described type strains.</title>
        <authorList>
            <person name="Whitman W.B."/>
            <person name="Woyke T."/>
            <person name="Klenk H.P."/>
            <person name="Zhou Y."/>
            <person name="Lilburn T.G."/>
            <person name="Beck B.J."/>
            <person name="De Vos P."/>
            <person name="Vandamme P."/>
            <person name="Eisen J.A."/>
            <person name="Garrity G."/>
            <person name="Hugenholtz P."/>
            <person name="Kyrpides N.C."/>
        </authorList>
    </citation>
    <scope>NUCLEOTIDE SEQUENCE [LARGE SCALE GENOMIC DNA]</scope>
    <source>
        <strain evidence="11 12">CGMCC 1.10821</strain>
    </source>
</reference>
<evidence type="ECO:0000313" key="12">
    <source>
        <dbReference type="Proteomes" id="UP000315167"/>
    </source>
</evidence>
<dbReference type="OrthoDB" id="9805628at2"/>
<keyword evidence="5" id="KW-0289">Folate biosynthesis</keyword>
<proteinExistence type="inferred from homology"/>
<dbReference type="InterPro" id="IPR043131">
    <property type="entry name" value="BCAT-like_N"/>
</dbReference>
<dbReference type="InterPro" id="IPR017824">
    <property type="entry name" value="Aminodeoxychorismate_lyase_IV"/>
</dbReference>
<comment type="catalytic activity">
    <reaction evidence="9">
        <text>4-amino-4-deoxychorismate = 4-aminobenzoate + pyruvate + H(+)</text>
        <dbReference type="Rhea" id="RHEA:16201"/>
        <dbReference type="ChEBI" id="CHEBI:15361"/>
        <dbReference type="ChEBI" id="CHEBI:15378"/>
        <dbReference type="ChEBI" id="CHEBI:17836"/>
        <dbReference type="ChEBI" id="CHEBI:58406"/>
        <dbReference type="EC" id="4.1.3.38"/>
    </reaction>
</comment>
<comment type="similarity">
    <text evidence="2">Belongs to the class-IV pyridoxal-phosphate-dependent aminotransferase family.</text>
</comment>
<evidence type="ECO:0000256" key="4">
    <source>
        <dbReference type="ARBA" id="ARBA00022898"/>
    </source>
</evidence>
<dbReference type="PANTHER" id="PTHR42743:SF2">
    <property type="entry name" value="AMINODEOXYCHORISMATE LYASE"/>
    <property type="match status" value="1"/>
</dbReference>
<organism evidence="11 12">
    <name type="scientific">Luteimonas cucumeris</name>
    <dbReference type="NCBI Taxonomy" id="985012"/>
    <lineage>
        <taxon>Bacteria</taxon>
        <taxon>Pseudomonadati</taxon>
        <taxon>Pseudomonadota</taxon>
        <taxon>Gammaproteobacteria</taxon>
        <taxon>Lysobacterales</taxon>
        <taxon>Lysobacteraceae</taxon>
        <taxon>Luteimonas</taxon>
    </lineage>
</organism>
<evidence type="ECO:0000256" key="7">
    <source>
        <dbReference type="ARBA" id="ARBA00035633"/>
    </source>
</evidence>
<dbReference type="NCBIfam" id="TIGR03461">
    <property type="entry name" value="pabC_Proteo"/>
    <property type="match status" value="1"/>
</dbReference>
<sequence length="282" mass="30603">MNARIFIGNDRVDAVAADDRGLAYGDGLFETLRIHRGSAPWWDRHWARLSRGAERLRLPLPAPEMVRDQAWAMMAGNEAGVLKLILTRGSGGRGYALPATAVPTWILSTHALPPKVVGDGLSLRWCDTRLSIQPALAGLKHCNRLEQVLARAECGDPAHPGQHADEGLMLDTEQNVIGATAANLFVMVDGQWATPRIDRCGIAGVCRSWVLPELQACETRLTRAQVESAQAVFLCNAVRGILPVARLGESGWALHPQVSALRDRLAAAVPMFAPHNERIANA</sequence>
<comment type="subunit">
    <text evidence="3">Homodimer.</text>
</comment>
<dbReference type="SUPFAM" id="SSF56752">
    <property type="entry name" value="D-aminoacid aminotransferase-like PLP-dependent enzymes"/>
    <property type="match status" value="1"/>
</dbReference>
<dbReference type="EMBL" id="VLKN01000003">
    <property type="protein sequence ID" value="TWI03491.1"/>
    <property type="molecule type" value="Genomic_DNA"/>
</dbReference>
<dbReference type="GO" id="GO:0008153">
    <property type="term" value="P:4-aminobenzoate biosynthetic process"/>
    <property type="evidence" value="ECO:0007669"/>
    <property type="project" value="UniProtKB-UniRule"/>
</dbReference>
<protein>
    <recommendedName>
        <fullName evidence="8 10">Aminodeoxychorismate lyase</fullName>
        <ecNumber evidence="8 10">4.1.3.38</ecNumber>
    </recommendedName>
</protein>
<keyword evidence="12" id="KW-1185">Reference proteome</keyword>
<keyword evidence="4" id="KW-0663">Pyridoxal phosphate</keyword>
<comment type="cofactor">
    <cofactor evidence="1">
        <name>pyridoxal 5'-phosphate</name>
        <dbReference type="ChEBI" id="CHEBI:597326"/>
    </cofactor>
</comment>
<dbReference type="InterPro" id="IPR050571">
    <property type="entry name" value="Class-IV_PLP-Dep_Aminotrnsfr"/>
</dbReference>
<evidence type="ECO:0000256" key="1">
    <source>
        <dbReference type="ARBA" id="ARBA00001933"/>
    </source>
</evidence>
<name>A0A562L790_9GAMM</name>
<dbReference type="AlphaFoldDB" id="A0A562L790"/>
<comment type="caution">
    <text evidence="11">The sequence shown here is derived from an EMBL/GenBank/DDBJ whole genome shotgun (WGS) entry which is preliminary data.</text>
</comment>
<dbReference type="EC" id="4.1.3.38" evidence="8 10"/>
<dbReference type="InterPro" id="IPR036038">
    <property type="entry name" value="Aminotransferase-like"/>
</dbReference>
<dbReference type="InterPro" id="IPR001544">
    <property type="entry name" value="Aminotrans_IV"/>
</dbReference>
<accession>A0A562L790</accession>
<evidence type="ECO:0000313" key="11">
    <source>
        <dbReference type="EMBL" id="TWI03491.1"/>
    </source>
</evidence>
<dbReference type="Gene3D" id="3.20.10.10">
    <property type="entry name" value="D-amino Acid Aminotransferase, subunit A, domain 2"/>
    <property type="match status" value="1"/>
</dbReference>